<dbReference type="PANTHER" id="PTHR43179:SF7">
    <property type="entry name" value="RHAMNOSYLTRANSFERASE WBBL"/>
    <property type="match status" value="1"/>
</dbReference>
<dbReference type="SUPFAM" id="SSF53448">
    <property type="entry name" value="Nucleotide-diphospho-sugar transferases"/>
    <property type="match status" value="1"/>
</dbReference>
<reference evidence="3 4" key="1">
    <citation type="submission" date="2020-10" db="EMBL/GenBank/DDBJ databases">
        <title>Phylogeny of dyella-like bacteria.</title>
        <authorList>
            <person name="Fu J."/>
        </authorList>
    </citation>
    <scope>NUCLEOTIDE SEQUENCE [LARGE SCALE GENOMIC DNA]</scope>
    <source>
        <strain evidence="3 4">Gsoil3046</strain>
    </source>
</reference>
<evidence type="ECO:0000313" key="3">
    <source>
        <dbReference type="EMBL" id="MFK2903229.1"/>
    </source>
</evidence>
<gene>
    <name evidence="3" type="ORF">ISP17_04580</name>
</gene>
<dbReference type="Pfam" id="PF00535">
    <property type="entry name" value="Glycos_transf_2"/>
    <property type="match status" value="1"/>
</dbReference>
<evidence type="ECO:0000256" key="1">
    <source>
        <dbReference type="SAM" id="Phobius"/>
    </source>
</evidence>
<evidence type="ECO:0000259" key="2">
    <source>
        <dbReference type="Pfam" id="PF00535"/>
    </source>
</evidence>
<dbReference type="Proteomes" id="UP001620460">
    <property type="component" value="Unassembled WGS sequence"/>
</dbReference>
<dbReference type="PANTHER" id="PTHR43179">
    <property type="entry name" value="RHAMNOSYLTRANSFERASE WBBL"/>
    <property type="match status" value="1"/>
</dbReference>
<keyword evidence="1" id="KW-0472">Membrane</keyword>
<dbReference type="RefSeq" id="WP_404630488.1">
    <property type="nucleotide sequence ID" value="NZ_JADIKM010000001.1"/>
</dbReference>
<feature type="domain" description="Glycosyltransferase 2-like" evidence="2">
    <location>
        <begin position="19"/>
        <end position="121"/>
    </location>
</feature>
<evidence type="ECO:0000313" key="4">
    <source>
        <dbReference type="Proteomes" id="UP001620460"/>
    </source>
</evidence>
<protein>
    <submittedName>
        <fullName evidence="3">Glycosyltransferase</fullName>
    </submittedName>
</protein>
<feature type="transmembrane region" description="Helical" evidence="1">
    <location>
        <begin position="250"/>
        <end position="272"/>
    </location>
</feature>
<comment type="caution">
    <text evidence="3">The sequence shown here is derived from an EMBL/GenBank/DDBJ whole genome shotgun (WGS) entry which is preliminary data.</text>
</comment>
<name>A0ABW8JQ30_9GAMM</name>
<accession>A0ABW8JQ30</accession>
<keyword evidence="4" id="KW-1185">Reference proteome</keyword>
<dbReference type="InterPro" id="IPR029044">
    <property type="entry name" value="Nucleotide-diphossugar_trans"/>
</dbReference>
<organism evidence="3 4">
    <name type="scientific">Dyella ginsengisoli</name>
    <dbReference type="NCBI Taxonomy" id="363848"/>
    <lineage>
        <taxon>Bacteria</taxon>
        <taxon>Pseudomonadati</taxon>
        <taxon>Pseudomonadota</taxon>
        <taxon>Gammaproteobacteria</taxon>
        <taxon>Lysobacterales</taxon>
        <taxon>Rhodanobacteraceae</taxon>
        <taxon>Dyella</taxon>
    </lineage>
</organism>
<dbReference type="EMBL" id="JADIKM010000001">
    <property type="protein sequence ID" value="MFK2903229.1"/>
    <property type="molecule type" value="Genomic_DNA"/>
</dbReference>
<dbReference type="Gene3D" id="3.90.550.10">
    <property type="entry name" value="Spore Coat Polysaccharide Biosynthesis Protein SpsA, Chain A"/>
    <property type="match status" value="1"/>
</dbReference>
<dbReference type="InterPro" id="IPR001173">
    <property type="entry name" value="Glyco_trans_2-like"/>
</dbReference>
<proteinExistence type="predicted"/>
<keyword evidence="1" id="KW-1133">Transmembrane helix</keyword>
<sequence length="350" mass="39155">MGLVEQHHALNRPERPVCSVCIANYNGAAWLDDCLTSILAQQGDVCIEIIVHDDASTDHSVALLRERYPQVELLVSKENVGFCVGNNRMVEHALGEYILLLNNDAALHADAIAALLTAARVSEAPSILTLPQYDWTTKALVDRGCLLDFFYNPVPNLDPAQVDVSMAIGACMFMPRSLWNSLGGFPDWIESIGEDMYLCCLARLRGVAVRVLPQSGFRHRLGASFGGARISANRLNTTLRRRRLSERNKTFVLFICTPTAAMWLLLAIHVSVLLLEGVVVSMIRLSARLFTDVYANVPRALIQNRRRLLLVRGRVQGARTVSVLSYFRLAKWLPHKLRMLFRFGIPSFTR</sequence>
<keyword evidence="1" id="KW-0812">Transmembrane</keyword>